<dbReference type="AlphaFoldDB" id="A0A2I0A1B7"/>
<dbReference type="OrthoDB" id="760019at2759"/>
<comment type="subcellular location">
    <subcellularLocation>
        <location evidence="1">Nucleus</location>
    </subcellularLocation>
</comment>
<proteinExistence type="inferred from homology"/>
<dbReference type="Gene3D" id="4.10.280.10">
    <property type="entry name" value="Helix-loop-helix DNA-binding domain"/>
    <property type="match status" value="1"/>
</dbReference>
<feature type="domain" description="BHLH" evidence="6">
    <location>
        <begin position="261"/>
        <end position="310"/>
    </location>
</feature>
<evidence type="ECO:0000256" key="5">
    <source>
        <dbReference type="ARBA" id="ARBA00023242"/>
    </source>
</evidence>
<dbReference type="InterPro" id="IPR036638">
    <property type="entry name" value="HLH_DNA-bd_sf"/>
</dbReference>
<reference evidence="7 8" key="1">
    <citation type="journal article" date="2017" name="Nature">
        <title>The Apostasia genome and the evolution of orchids.</title>
        <authorList>
            <person name="Zhang G.Q."/>
            <person name="Liu K.W."/>
            <person name="Li Z."/>
            <person name="Lohaus R."/>
            <person name="Hsiao Y.Y."/>
            <person name="Niu S.C."/>
            <person name="Wang J.Y."/>
            <person name="Lin Y.C."/>
            <person name="Xu Q."/>
            <person name="Chen L.J."/>
            <person name="Yoshida K."/>
            <person name="Fujiwara S."/>
            <person name="Wang Z.W."/>
            <person name="Zhang Y.Q."/>
            <person name="Mitsuda N."/>
            <person name="Wang M."/>
            <person name="Liu G.H."/>
            <person name="Pecoraro L."/>
            <person name="Huang H.X."/>
            <person name="Xiao X.J."/>
            <person name="Lin M."/>
            <person name="Wu X.Y."/>
            <person name="Wu W.L."/>
            <person name="Chen Y.Y."/>
            <person name="Chang S.B."/>
            <person name="Sakamoto S."/>
            <person name="Ohme-Takagi M."/>
            <person name="Yagi M."/>
            <person name="Zeng S.J."/>
            <person name="Shen C.Y."/>
            <person name="Yeh C.M."/>
            <person name="Luo Y.B."/>
            <person name="Tsai W.C."/>
            <person name="Van de Peer Y."/>
            <person name="Liu Z.J."/>
        </authorList>
    </citation>
    <scope>NUCLEOTIDE SEQUENCE [LARGE SCALE GENOMIC DNA]</scope>
    <source>
        <strain evidence="8">cv. Shenzhen</strain>
        <tissue evidence="7">Stem</tissue>
    </source>
</reference>
<dbReference type="PANTHER" id="PTHR16223:SF56">
    <property type="entry name" value="TRANSCRIPTION FACTOR BHLH110"/>
    <property type="match status" value="1"/>
</dbReference>
<name>A0A2I0A1B7_9ASPA</name>
<dbReference type="GO" id="GO:0005634">
    <property type="term" value="C:nucleus"/>
    <property type="evidence" value="ECO:0007669"/>
    <property type="project" value="UniProtKB-SubCell"/>
</dbReference>
<dbReference type="GO" id="GO:0046983">
    <property type="term" value="F:protein dimerization activity"/>
    <property type="evidence" value="ECO:0007669"/>
    <property type="project" value="InterPro"/>
</dbReference>
<comment type="similarity">
    <text evidence="2">Belongs to the bHLH protein family.</text>
</comment>
<dbReference type="Proteomes" id="UP000236161">
    <property type="component" value="Unassembled WGS sequence"/>
</dbReference>
<gene>
    <name evidence="7" type="primary">BHLH110</name>
    <name evidence="7" type="ORF">AXF42_Ash014231</name>
</gene>
<dbReference type="InterPro" id="IPR045239">
    <property type="entry name" value="bHLH95_bHLH"/>
</dbReference>
<keyword evidence="4" id="KW-0804">Transcription</keyword>
<protein>
    <submittedName>
        <fullName evidence="7">Transcription factor bHLH110</fullName>
    </submittedName>
</protein>
<accession>A0A2I0A1B7</accession>
<sequence length="339" mass="37753">MIKPYFYKRDQKEEIMESSNMIDLHHLPDDHLLLLPPSALGDHFWSHDCPLFSTNGSEYSTPSISEAQVSDPFSSTDMVEDLGQIHVGNVKEEISKSCHQSPSTFRHGVEDQQRVLIHRMTKSYNQYYSSIGEDQCLGLDIPMNFGTVFPSINISSSNLPSMAPWLKTSLGMGTHHDQAQDLLGSALFSFGRMDIPSSHQYIHGCHPFLDSMVQAQGASISSLHEIPPSVNGGTGYQAKRASSGSMDQLNAAQMGAKKPRIEPRSSFSPFKVRKEKLGDRIAALQQLVAPFGKTDTASVLMEAIGYIKFLQDQVETLSVPYEIFQQHDFATSRRDIKRS</sequence>
<dbReference type="GO" id="GO:0000978">
    <property type="term" value="F:RNA polymerase II cis-regulatory region sequence-specific DNA binding"/>
    <property type="evidence" value="ECO:0007669"/>
    <property type="project" value="TreeGrafter"/>
</dbReference>
<evidence type="ECO:0000313" key="8">
    <source>
        <dbReference type="Proteomes" id="UP000236161"/>
    </source>
</evidence>
<dbReference type="EMBL" id="KZ452039">
    <property type="protein sequence ID" value="PKA49329.1"/>
    <property type="molecule type" value="Genomic_DNA"/>
</dbReference>
<dbReference type="PROSITE" id="PS50888">
    <property type="entry name" value="BHLH"/>
    <property type="match status" value="1"/>
</dbReference>
<keyword evidence="3" id="KW-0805">Transcription regulation</keyword>
<dbReference type="InterPro" id="IPR011598">
    <property type="entry name" value="bHLH_dom"/>
</dbReference>
<keyword evidence="8" id="KW-1185">Reference proteome</keyword>
<evidence type="ECO:0000256" key="4">
    <source>
        <dbReference type="ARBA" id="ARBA00023163"/>
    </source>
</evidence>
<evidence type="ECO:0000256" key="3">
    <source>
        <dbReference type="ARBA" id="ARBA00023015"/>
    </source>
</evidence>
<dbReference type="SUPFAM" id="SSF47459">
    <property type="entry name" value="HLH, helix-loop-helix DNA-binding domain"/>
    <property type="match status" value="1"/>
</dbReference>
<evidence type="ECO:0000259" key="6">
    <source>
        <dbReference type="PROSITE" id="PS50888"/>
    </source>
</evidence>
<dbReference type="PANTHER" id="PTHR16223">
    <property type="entry name" value="TRANSCRIPTION FACTOR BHLH83-RELATED"/>
    <property type="match status" value="1"/>
</dbReference>
<evidence type="ECO:0000313" key="7">
    <source>
        <dbReference type="EMBL" id="PKA49329.1"/>
    </source>
</evidence>
<evidence type="ECO:0000256" key="1">
    <source>
        <dbReference type="ARBA" id="ARBA00004123"/>
    </source>
</evidence>
<dbReference type="CDD" id="cd11393">
    <property type="entry name" value="bHLH_AtbHLH_like"/>
    <property type="match status" value="1"/>
</dbReference>
<dbReference type="InterPro" id="IPR045843">
    <property type="entry name" value="IND-like"/>
</dbReference>
<evidence type="ECO:0000256" key="2">
    <source>
        <dbReference type="ARBA" id="ARBA00005510"/>
    </source>
</evidence>
<organism evidence="7 8">
    <name type="scientific">Apostasia shenzhenica</name>
    <dbReference type="NCBI Taxonomy" id="1088818"/>
    <lineage>
        <taxon>Eukaryota</taxon>
        <taxon>Viridiplantae</taxon>
        <taxon>Streptophyta</taxon>
        <taxon>Embryophyta</taxon>
        <taxon>Tracheophyta</taxon>
        <taxon>Spermatophyta</taxon>
        <taxon>Magnoliopsida</taxon>
        <taxon>Liliopsida</taxon>
        <taxon>Asparagales</taxon>
        <taxon>Orchidaceae</taxon>
        <taxon>Apostasioideae</taxon>
        <taxon>Apostasia</taxon>
    </lineage>
</organism>
<dbReference type="GO" id="GO:0000981">
    <property type="term" value="F:DNA-binding transcription factor activity, RNA polymerase II-specific"/>
    <property type="evidence" value="ECO:0007669"/>
    <property type="project" value="TreeGrafter"/>
</dbReference>
<keyword evidence="5" id="KW-0539">Nucleus</keyword>